<feature type="domain" description="HMA" evidence="2">
    <location>
        <begin position="1"/>
        <end position="62"/>
    </location>
</feature>
<evidence type="ECO:0000313" key="4">
    <source>
        <dbReference type="Proteomes" id="UP001629288"/>
    </source>
</evidence>
<reference evidence="3 4" key="1">
    <citation type="journal article" date="2024" name="Chem. Sci.">
        <title>Discovery of megapolipeptins by genome mining of a Burkholderiales bacteria collection.</title>
        <authorList>
            <person name="Paulo B.S."/>
            <person name="Recchia M.J.J."/>
            <person name="Lee S."/>
            <person name="Fergusson C.H."/>
            <person name="Romanowski S.B."/>
            <person name="Hernandez A."/>
            <person name="Krull N."/>
            <person name="Liu D.Y."/>
            <person name="Cavanagh H."/>
            <person name="Bos A."/>
            <person name="Gray C.A."/>
            <person name="Murphy B.T."/>
            <person name="Linington R.G."/>
            <person name="Eustaquio A.S."/>
        </authorList>
    </citation>
    <scope>NUCLEOTIDE SEQUENCE [LARGE SCALE GENOMIC DNA]</scope>
    <source>
        <strain evidence="3 4">RL17-379-BIB-C</strain>
    </source>
</reference>
<name>A0ABW9BZ24_9BURK</name>
<dbReference type="CDD" id="cd00371">
    <property type="entry name" value="HMA"/>
    <property type="match status" value="1"/>
</dbReference>
<dbReference type="InterPro" id="IPR036163">
    <property type="entry name" value="HMA_dom_sf"/>
</dbReference>
<accession>A0ABW9BZ24</accession>
<dbReference type="Gene3D" id="3.30.70.100">
    <property type="match status" value="1"/>
</dbReference>
<evidence type="ECO:0000259" key="2">
    <source>
        <dbReference type="PROSITE" id="PS50846"/>
    </source>
</evidence>
<protein>
    <submittedName>
        <fullName evidence="3">Heavy-metal-associated domain-containing protein</fullName>
    </submittedName>
</protein>
<dbReference type="Pfam" id="PF00403">
    <property type="entry name" value="HMA"/>
    <property type="match status" value="1"/>
</dbReference>
<comment type="caution">
    <text evidence="3">The sequence shown here is derived from an EMBL/GenBank/DDBJ whole genome shotgun (WGS) entry which is preliminary data.</text>
</comment>
<dbReference type="PROSITE" id="PS50846">
    <property type="entry name" value="HMA_2"/>
    <property type="match status" value="1"/>
</dbReference>
<dbReference type="Proteomes" id="UP001629288">
    <property type="component" value="Unassembled WGS sequence"/>
</dbReference>
<keyword evidence="1" id="KW-0479">Metal-binding</keyword>
<gene>
    <name evidence="3" type="ORF">PQR00_07100</name>
</gene>
<evidence type="ECO:0000256" key="1">
    <source>
        <dbReference type="ARBA" id="ARBA00022723"/>
    </source>
</evidence>
<keyword evidence="4" id="KW-1185">Reference proteome</keyword>
<dbReference type="EMBL" id="JAQQDH010000001">
    <property type="protein sequence ID" value="MFM0443350.1"/>
    <property type="molecule type" value="Genomic_DNA"/>
</dbReference>
<organism evidence="3 4">
    <name type="scientific">Paraburkholderia strydomiana</name>
    <dbReference type="NCBI Taxonomy" id="1245417"/>
    <lineage>
        <taxon>Bacteria</taxon>
        <taxon>Pseudomonadati</taxon>
        <taxon>Pseudomonadota</taxon>
        <taxon>Betaproteobacteria</taxon>
        <taxon>Burkholderiales</taxon>
        <taxon>Burkholderiaceae</taxon>
        <taxon>Paraburkholderia</taxon>
    </lineage>
</organism>
<dbReference type="InterPro" id="IPR017969">
    <property type="entry name" value="Heavy-metal-associated_CS"/>
</dbReference>
<sequence length="65" mass="7212">MEFEVKDMTCGHCAGLITKAVKDVDQSAMVHIYLDQNRVKVVSETSPDEFLHAISEAGYSPILKD</sequence>
<dbReference type="InterPro" id="IPR006121">
    <property type="entry name" value="HMA_dom"/>
</dbReference>
<dbReference type="PROSITE" id="PS01047">
    <property type="entry name" value="HMA_1"/>
    <property type="match status" value="1"/>
</dbReference>
<dbReference type="RefSeq" id="WP_408126996.1">
    <property type="nucleotide sequence ID" value="NZ_JAQQDH010000001.1"/>
</dbReference>
<proteinExistence type="predicted"/>
<evidence type="ECO:0000313" key="3">
    <source>
        <dbReference type="EMBL" id="MFM0443350.1"/>
    </source>
</evidence>
<dbReference type="SUPFAM" id="SSF55008">
    <property type="entry name" value="HMA, heavy metal-associated domain"/>
    <property type="match status" value="1"/>
</dbReference>